<feature type="transmembrane region" description="Helical" evidence="1">
    <location>
        <begin position="6"/>
        <end position="29"/>
    </location>
</feature>
<gene>
    <name evidence="2" type="ORF">A3D65_05000</name>
</gene>
<dbReference type="AlphaFoldDB" id="A0A1G2D546"/>
<feature type="transmembrane region" description="Helical" evidence="1">
    <location>
        <begin position="41"/>
        <end position="60"/>
    </location>
</feature>
<proteinExistence type="predicted"/>
<evidence type="ECO:0008006" key="4">
    <source>
        <dbReference type="Google" id="ProtNLM"/>
    </source>
</evidence>
<name>A0A1G2D546_9BACT</name>
<reference evidence="2 3" key="1">
    <citation type="journal article" date="2016" name="Nat. Commun.">
        <title>Thousands of microbial genomes shed light on interconnected biogeochemical processes in an aquifer system.</title>
        <authorList>
            <person name="Anantharaman K."/>
            <person name="Brown C.T."/>
            <person name="Hug L.A."/>
            <person name="Sharon I."/>
            <person name="Castelle C.J."/>
            <person name="Probst A.J."/>
            <person name="Thomas B.C."/>
            <person name="Singh A."/>
            <person name="Wilkins M.J."/>
            <person name="Karaoz U."/>
            <person name="Brodie E.L."/>
            <person name="Williams K.H."/>
            <person name="Hubbard S.S."/>
            <person name="Banfield J.F."/>
        </authorList>
    </citation>
    <scope>NUCLEOTIDE SEQUENCE [LARGE SCALE GENOMIC DNA]</scope>
</reference>
<feature type="transmembrane region" description="Helical" evidence="1">
    <location>
        <begin position="66"/>
        <end position="90"/>
    </location>
</feature>
<evidence type="ECO:0000256" key="1">
    <source>
        <dbReference type="SAM" id="Phobius"/>
    </source>
</evidence>
<comment type="caution">
    <text evidence="2">The sequence shown here is derived from an EMBL/GenBank/DDBJ whole genome shotgun (WGS) entry which is preliminary data.</text>
</comment>
<keyword evidence="1" id="KW-0812">Transmembrane</keyword>
<organism evidence="2 3">
    <name type="scientific">Candidatus Lloydbacteria bacterium RIFCSPHIGHO2_02_FULL_50_13</name>
    <dbReference type="NCBI Taxonomy" id="1798661"/>
    <lineage>
        <taxon>Bacteria</taxon>
        <taxon>Candidatus Lloydiibacteriota</taxon>
    </lineage>
</organism>
<accession>A0A1G2D546</accession>
<keyword evidence="1" id="KW-0472">Membrane</keyword>
<protein>
    <recommendedName>
        <fullName evidence="4">DUF2269 family protein</fullName>
    </recommendedName>
</protein>
<evidence type="ECO:0000313" key="2">
    <source>
        <dbReference type="EMBL" id="OGZ08582.1"/>
    </source>
</evidence>
<sequence>MMFDNLLFLHILIAVVMAGTAVRSIVDIVRGRLERLPRNAKALSVLMLLQAASGSLLGLLSPEFSVIHFCVNVGLYIAAFLLVEFAIFIALKKNPLLIFPHLFARVSVGASLTAFFLVIVVRTSLF</sequence>
<evidence type="ECO:0000313" key="3">
    <source>
        <dbReference type="Proteomes" id="UP000177996"/>
    </source>
</evidence>
<dbReference type="EMBL" id="MHLL01000032">
    <property type="protein sequence ID" value="OGZ08582.1"/>
    <property type="molecule type" value="Genomic_DNA"/>
</dbReference>
<dbReference type="Proteomes" id="UP000177996">
    <property type="component" value="Unassembled WGS sequence"/>
</dbReference>
<feature type="transmembrane region" description="Helical" evidence="1">
    <location>
        <begin position="102"/>
        <end position="121"/>
    </location>
</feature>
<keyword evidence="1" id="KW-1133">Transmembrane helix</keyword>